<feature type="region of interest" description="Disordered" evidence="2">
    <location>
        <begin position="270"/>
        <end position="311"/>
    </location>
</feature>
<keyword evidence="4" id="KW-1185">Reference proteome</keyword>
<evidence type="ECO:0000256" key="1">
    <source>
        <dbReference type="SAM" id="Coils"/>
    </source>
</evidence>
<feature type="region of interest" description="Disordered" evidence="2">
    <location>
        <begin position="435"/>
        <end position="486"/>
    </location>
</feature>
<feature type="coiled-coil region" evidence="1">
    <location>
        <begin position="181"/>
        <end position="222"/>
    </location>
</feature>
<dbReference type="Proteomes" id="UP001314263">
    <property type="component" value="Unassembled WGS sequence"/>
</dbReference>
<sequence>MASQDTGPGPAIGRSLKQFAATSTGHGNSNALRNPARHAHGNVDRDMQDTAPASDSGNGGSSGSGRGDDNGGGGDAGRGDPGDSSESGRPWYMDMVTDVGPVIALLVSIVVYSKLQASKRQKQSMGAPATGLKQSAGADADLMLGGVAATGQHDEALSSSAERQLSWNVGPLDKIKALLSYSRKESAVHKLRQDVNALKRLQRDAFEQLLRLTEKLDELQERPEALDRSAGATALFGSAAARPGRSAVTDRAPIQVSGKLIYSTGLQLQAGEQERSNQQQMPESGPELRLRLESTDPDSGRSLTALLGSNAKEGNPQVRKVACSIPLGSDRASCLTALWNGRGDDVAWTLHPQAGRGVSSLMRHGCALHRSCCGSGLGVKHRVGDCYLSAAHLNGVSHTLPAQPGAQRTATLLQADFVPNAQLALGLTGVQRGNLQSAGDSSASAPRPGNASLMAKDREAAPRSSAAQGSSDSSSSSHQQGGLHSSRSLALTGAWRSLYDEYTLGGWLALDNADWKRRRSWGATMSSIPDRDGQSWALSVGSVPFSASGNGSRRQLQAEAALHIAAGQGMLLTPSMIGVCSGSSRSAAAALRAELSF</sequence>
<reference evidence="3 4" key="1">
    <citation type="submission" date="2023-10" db="EMBL/GenBank/DDBJ databases">
        <authorList>
            <person name="Maclean D."/>
            <person name="Macfadyen A."/>
        </authorList>
    </citation>
    <scope>NUCLEOTIDE SEQUENCE [LARGE SCALE GENOMIC DNA]</scope>
</reference>
<evidence type="ECO:0000313" key="4">
    <source>
        <dbReference type="Proteomes" id="UP001314263"/>
    </source>
</evidence>
<feature type="compositionally biased region" description="Gly residues" evidence="2">
    <location>
        <begin position="57"/>
        <end position="76"/>
    </location>
</feature>
<evidence type="ECO:0000313" key="3">
    <source>
        <dbReference type="EMBL" id="CAK0740485.1"/>
    </source>
</evidence>
<gene>
    <name evidence="3" type="ORF">CVIRNUC_001254</name>
</gene>
<evidence type="ECO:0000256" key="2">
    <source>
        <dbReference type="SAM" id="MobiDB-lite"/>
    </source>
</evidence>
<protein>
    <submittedName>
        <fullName evidence="3">Uncharacterized protein</fullName>
    </submittedName>
</protein>
<comment type="caution">
    <text evidence="3">The sequence shown here is derived from an EMBL/GenBank/DDBJ whole genome shotgun (WGS) entry which is preliminary data.</text>
</comment>
<proteinExistence type="predicted"/>
<feature type="region of interest" description="Disordered" evidence="2">
    <location>
        <begin position="1"/>
        <end position="92"/>
    </location>
</feature>
<keyword evidence="1" id="KW-0175">Coiled coil</keyword>
<dbReference type="EMBL" id="CAUYUE010000002">
    <property type="protein sequence ID" value="CAK0740485.1"/>
    <property type="molecule type" value="Genomic_DNA"/>
</dbReference>
<dbReference type="PANTHER" id="PTHR35097:SF1">
    <property type="entry name" value="GDSL ESTERASE_LIPASE"/>
    <property type="match status" value="1"/>
</dbReference>
<dbReference type="PANTHER" id="PTHR35097">
    <property type="entry name" value="GDSL ESTERASE/LIPASE"/>
    <property type="match status" value="1"/>
</dbReference>
<feature type="compositionally biased region" description="Polar residues" evidence="2">
    <location>
        <begin position="20"/>
        <end position="32"/>
    </location>
</feature>
<organism evidence="3 4">
    <name type="scientific">Coccomyxa viridis</name>
    <dbReference type="NCBI Taxonomy" id="1274662"/>
    <lineage>
        <taxon>Eukaryota</taxon>
        <taxon>Viridiplantae</taxon>
        <taxon>Chlorophyta</taxon>
        <taxon>core chlorophytes</taxon>
        <taxon>Trebouxiophyceae</taxon>
        <taxon>Trebouxiophyceae incertae sedis</taxon>
        <taxon>Coccomyxaceae</taxon>
        <taxon>Coccomyxa</taxon>
    </lineage>
</organism>
<accession>A0AAV1HVZ5</accession>
<feature type="compositionally biased region" description="Low complexity" evidence="2">
    <location>
        <begin position="463"/>
        <end position="486"/>
    </location>
</feature>
<dbReference type="AlphaFoldDB" id="A0AAV1HVZ5"/>
<name>A0AAV1HVZ5_9CHLO</name>
<feature type="compositionally biased region" description="Polar residues" evidence="2">
    <location>
        <begin position="435"/>
        <end position="444"/>
    </location>
</feature>